<keyword evidence="3" id="KW-0808">Transferase</keyword>
<dbReference type="Proteomes" id="UP001234216">
    <property type="component" value="Unassembled WGS sequence"/>
</dbReference>
<dbReference type="InterPro" id="IPR050267">
    <property type="entry name" value="Anti-sigma-factor_SerPK"/>
</dbReference>
<organism evidence="3 4">
    <name type="scientific">Streptomyces canus</name>
    <dbReference type="NCBI Taxonomy" id="58343"/>
    <lineage>
        <taxon>Bacteria</taxon>
        <taxon>Bacillati</taxon>
        <taxon>Actinomycetota</taxon>
        <taxon>Actinomycetes</taxon>
        <taxon>Kitasatosporales</taxon>
        <taxon>Streptomycetaceae</taxon>
        <taxon>Streptomyces</taxon>
        <taxon>Streptomyces aurantiacus group</taxon>
    </lineage>
</organism>
<gene>
    <name evidence="3" type="ORF">QFZ22_003760</name>
</gene>
<dbReference type="PANTHER" id="PTHR35526:SF3">
    <property type="entry name" value="ANTI-SIGMA-F FACTOR RSBW"/>
    <property type="match status" value="1"/>
</dbReference>
<proteinExistence type="predicted"/>
<dbReference type="SUPFAM" id="SSF55874">
    <property type="entry name" value="ATPase domain of HSP90 chaperone/DNA topoisomerase II/histidine kinase"/>
    <property type="match status" value="1"/>
</dbReference>
<sequence>MGEQFRTDRTRYPTHRAHVKSARDRVRRVAFEWDLEESVITDLALIASELFTNAVLHAHPARGREIGVTLVLSPGCVRLEVRDAGNALPTAREPSDDDPTGRGLLLVGTLADRWDVITQVVGKTVFAEIDLQKSTTRYGMGVGRA</sequence>
<protein>
    <submittedName>
        <fullName evidence="3">Serine/threonine-protein kinase RsbW</fullName>
        <ecNumber evidence="3">2.7.11.1</ecNumber>
    </submittedName>
</protein>
<dbReference type="Gene3D" id="3.30.565.10">
    <property type="entry name" value="Histidine kinase-like ATPase, C-terminal domain"/>
    <property type="match status" value="1"/>
</dbReference>
<dbReference type="GO" id="GO:0004674">
    <property type="term" value="F:protein serine/threonine kinase activity"/>
    <property type="evidence" value="ECO:0007669"/>
    <property type="project" value="UniProtKB-KW"/>
</dbReference>
<dbReference type="InterPro" id="IPR036890">
    <property type="entry name" value="HATPase_C_sf"/>
</dbReference>
<dbReference type="PANTHER" id="PTHR35526">
    <property type="entry name" value="ANTI-SIGMA-F FACTOR RSBW-RELATED"/>
    <property type="match status" value="1"/>
</dbReference>
<dbReference type="RefSeq" id="WP_306976605.1">
    <property type="nucleotide sequence ID" value="NZ_JAUSZV010000005.1"/>
</dbReference>
<dbReference type="Pfam" id="PF13581">
    <property type="entry name" value="HATPase_c_2"/>
    <property type="match status" value="1"/>
</dbReference>
<evidence type="ECO:0000256" key="1">
    <source>
        <dbReference type="ARBA" id="ARBA00022527"/>
    </source>
</evidence>
<name>A0AAW8FF32_9ACTN</name>
<keyword evidence="3" id="KW-0418">Kinase</keyword>
<dbReference type="AlphaFoldDB" id="A0AAW8FF32"/>
<dbReference type="InterPro" id="IPR003594">
    <property type="entry name" value="HATPase_dom"/>
</dbReference>
<comment type="caution">
    <text evidence="3">The sequence shown here is derived from an EMBL/GenBank/DDBJ whole genome shotgun (WGS) entry which is preliminary data.</text>
</comment>
<dbReference type="EC" id="2.7.11.1" evidence="3"/>
<accession>A0AAW8FF32</accession>
<feature type="domain" description="Histidine kinase/HSP90-like ATPase" evidence="2">
    <location>
        <begin position="15"/>
        <end position="125"/>
    </location>
</feature>
<evidence type="ECO:0000313" key="4">
    <source>
        <dbReference type="Proteomes" id="UP001234216"/>
    </source>
</evidence>
<reference evidence="3" key="1">
    <citation type="submission" date="2023-07" db="EMBL/GenBank/DDBJ databases">
        <title>Comparative genomics of wheat-associated soil bacteria to identify genetic determinants of phenazine resistance.</title>
        <authorList>
            <person name="Mouncey N."/>
        </authorList>
    </citation>
    <scope>NUCLEOTIDE SEQUENCE</scope>
    <source>
        <strain evidence="3">V4I22</strain>
    </source>
</reference>
<dbReference type="EMBL" id="JAUSZV010000005">
    <property type="protein sequence ID" value="MDQ0907775.1"/>
    <property type="molecule type" value="Genomic_DNA"/>
</dbReference>
<evidence type="ECO:0000259" key="2">
    <source>
        <dbReference type="Pfam" id="PF13581"/>
    </source>
</evidence>
<evidence type="ECO:0000313" key="3">
    <source>
        <dbReference type="EMBL" id="MDQ0907775.1"/>
    </source>
</evidence>
<dbReference type="CDD" id="cd16936">
    <property type="entry name" value="HATPase_RsbW-like"/>
    <property type="match status" value="1"/>
</dbReference>
<keyword evidence="1" id="KW-0723">Serine/threonine-protein kinase</keyword>